<dbReference type="Proteomes" id="UP000639396">
    <property type="component" value="Unassembled WGS sequence"/>
</dbReference>
<comment type="caution">
    <text evidence="4">The sequence shown here is derived from an EMBL/GenBank/DDBJ whole genome shotgun (WGS) entry which is preliminary data.</text>
</comment>
<dbReference type="EMBL" id="JACXJA010000050">
    <property type="protein sequence ID" value="MBD2866005.1"/>
    <property type="molecule type" value="Genomic_DNA"/>
</dbReference>
<evidence type="ECO:0000259" key="3">
    <source>
        <dbReference type="Pfam" id="PF14285"/>
    </source>
</evidence>
<protein>
    <submittedName>
        <fullName evidence="4">DUF4367 domain-containing protein</fullName>
    </submittedName>
</protein>
<organism evidence="4 5">
    <name type="scientific">Paenibacillus oceani</name>
    <dbReference type="NCBI Taxonomy" id="2772510"/>
    <lineage>
        <taxon>Bacteria</taxon>
        <taxon>Bacillati</taxon>
        <taxon>Bacillota</taxon>
        <taxon>Bacilli</taxon>
        <taxon>Bacillales</taxon>
        <taxon>Paenibacillaceae</taxon>
        <taxon>Paenibacillus</taxon>
    </lineage>
</organism>
<sequence>MNQNEFDKLFDQAFDAAASTHTAIPDPTPSWEKVERLLQRRRRRIQRLKVVPYVAASFVLGAMIFGSPPVTNAFNPFFQSIKTIQSDVVSLIFGVKPIETTKPKTSPPKPETAAPAGTDLSSEVKTSKKLDNWEEAAPLLAFPHVKFDHVPDGFVLSESRLLFKAAQTQSTEAVLLYVDGASKRFRVMLRLLESNETMTSVAGKDTHTVEEVEVNGSKAFLVATDTGKSSLEYLYKNLYISISGDLTKGEILEIARKMK</sequence>
<dbReference type="RefSeq" id="WP_190931623.1">
    <property type="nucleotide sequence ID" value="NZ_JACXJA010000050.1"/>
</dbReference>
<evidence type="ECO:0000313" key="4">
    <source>
        <dbReference type="EMBL" id="MBD2866005.1"/>
    </source>
</evidence>
<name>A0A927CHU2_9BACL</name>
<gene>
    <name evidence="4" type="ORF">IDH45_28870</name>
</gene>
<evidence type="ECO:0000256" key="2">
    <source>
        <dbReference type="SAM" id="Phobius"/>
    </source>
</evidence>
<keyword evidence="5" id="KW-1185">Reference proteome</keyword>
<proteinExistence type="predicted"/>
<reference evidence="4" key="1">
    <citation type="submission" date="2020-09" db="EMBL/GenBank/DDBJ databases">
        <title>A novel bacterium of genus Paenibacillus, isolated from South China Sea.</title>
        <authorList>
            <person name="Huang H."/>
            <person name="Mo K."/>
            <person name="Hu Y."/>
        </authorList>
    </citation>
    <scope>NUCLEOTIDE SEQUENCE</scope>
    <source>
        <strain evidence="4">IB182363</strain>
    </source>
</reference>
<feature type="domain" description="DUF4367" evidence="3">
    <location>
        <begin position="145"/>
        <end position="258"/>
    </location>
</feature>
<dbReference type="Pfam" id="PF14285">
    <property type="entry name" value="DUF4367"/>
    <property type="match status" value="1"/>
</dbReference>
<keyword evidence="2" id="KW-0472">Membrane</keyword>
<feature type="region of interest" description="Disordered" evidence="1">
    <location>
        <begin position="100"/>
        <end position="121"/>
    </location>
</feature>
<keyword evidence="2" id="KW-1133">Transmembrane helix</keyword>
<dbReference type="AlphaFoldDB" id="A0A927CHU2"/>
<dbReference type="InterPro" id="IPR025377">
    <property type="entry name" value="DUF4367"/>
</dbReference>
<evidence type="ECO:0000313" key="5">
    <source>
        <dbReference type="Proteomes" id="UP000639396"/>
    </source>
</evidence>
<evidence type="ECO:0000256" key="1">
    <source>
        <dbReference type="SAM" id="MobiDB-lite"/>
    </source>
</evidence>
<accession>A0A927CHU2</accession>
<keyword evidence="2" id="KW-0812">Transmembrane</keyword>
<feature type="transmembrane region" description="Helical" evidence="2">
    <location>
        <begin position="50"/>
        <end position="70"/>
    </location>
</feature>